<dbReference type="AlphaFoldDB" id="A0A0V0GMC2"/>
<accession>A0A0V0GMC2</accession>
<sequence length="122" mass="13797">MSIVVARTIAHPMSIVVARTIAHSMRSTVVARTIAHPMRSTVVARTVAHSMPHAMAHHWPTWVATMLMAMASAVAHHFRFGFITLFFLVVRLFVSRARVRSWFLVSITIVIELFAFFFVALH</sequence>
<protein>
    <submittedName>
        <fullName evidence="2">Putative ovule protein</fullName>
    </submittedName>
</protein>
<proteinExistence type="predicted"/>
<feature type="transmembrane region" description="Helical" evidence="1">
    <location>
        <begin position="102"/>
        <end position="121"/>
    </location>
</feature>
<keyword evidence="1" id="KW-1133">Transmembrane helix</keyword>
<evidence type="ECO:0000256" key="1">
    <source>
        <dbReference type="SAM" id="Phobius"/>
    </source>
</evidence>
<evidence type="ECO:0000313" key="2">
    <source>
        <dbReference type="EMBL" id="JAP08390.1"/>
    </source>
</evidence>
<reference evidence="2" key="1">
    <citation type="submission" date="2015-12" db="EMBL/GenBank/DDBJ databases">
        <title>Gene expression during late stages of embryo sac development: a critical building block for successful pollen-pistil interactions.</title>
        <authorList>
            <person name="Liu Y."/>
            <person name="Joly V."/>
            <person name="Sabar M."/>
            <person name="Matton D.P."/>
        </authorList>
    </citation>
    <scope>NUCLEOTIDE SEQUENCE</scope>
</reference>
<organism evidence="2">
    <name type="scientific">Solanum chacoense</name>
    <name type="common">Chaco potato</name>
    <dbReference type="NCBI Taxonomy" id="4108"/>
    <lineage>
        <taxon>Eukaryota</taxon>
        <taxon>Viridiplantae</taxon>
        <taxon>Streptophyta</taxon>
        <taxon>Embryophyta</taxon>
        <taxon>Tracheophyta</taxon>
        <taxon>Spermatophyta</taxon>
        <taxon>Magnoliopsida</taxon>
        <taxon>eudicotyledons</taxon>
        <taxon>Gunneridae</taxon>
        <taxon>Pentapetalae</taxon>
        <taxon>asterids</taxon>
        <taxon>lamiids</taxon>
        <taxon>Solanales</taxon>
        <taxon>Solanaceae</taxon>
        <taxon>Solanoideae</taxon>
        <taxon>Solaneae</taxon>
        <taxon>Solanum</taxon>
    </lineage>
</organism>
<keyword evidence="1" id="KW-0812">Transmembrane</keyword>
<name>A0A0V0GMC2_SOLCH</name>
<keyword evidence="1" id="KW-0472">Membrane</keyword>
<feature type="transmembrane region" description="Helical" evidence="1">
    <location>
        <begin position="62"/>
        <end position="90"/>
    </location>
</feature>
<dbReference type="EMBL" id="GEDG01036986">
    <property type="protein sequence ID" value="JAP08390.1"/>
    <property type="molecule type" value="Transcribed_RNA"/>
</dbReference>